<evidence type="ECO:0000313" key="1">
    <source>
        <dbReference type="EMBL" id="VEL19496.1"/>
    </source>
</evidence>
<comment type="caution">
    <text evidence="1">The sequence shown here is derived from an EMBL/GenBank/DDBJ whole genome shotgun (WGS) entry which is preliminary data.</text>
</comment>
<gene>
    <name evidence="1" type="ORF">PXEA_LOCUS12936</name>
</gene>
<dbReference type="Proteomes" id="UP000784294">
    <property type="component" value="Unassembled WGS sequence"/>
</dbReference>
<keyword evidence="2" id="KW-1185">Reference proteome</keyword>
<proteinExistence type="predicted"/>
<organism evidence="1 2">
    <name type="scientific">Protopolystoma xenopodis</name>
    <dbReference type="NCBI Taxonomy" id="117903"/>
    <lineage>
        <taxon>Eukaryota</taxon>
        <taxon>Metazoa</taxon>
        <taxon>Spiralia</taxon>
        <taxon>Lophotrochozoa</taxon>
        <taxon>Platyhelminthes</taxon>
        <taxon>Monogenea</taxon>
        <taxon>Polyopisthocotylea</taxon>
        <taxon>Polystomatidea</taxon>
        <taxon>Polystomatidae</taxon>
        <taxon>Protopolystoma</taxon>
    </lineage>
</organism>
<dbReference type="EMBL" id="CAAALY010041827">
    <property type="protein sequence ID" value="VEL19496.1"/>
    <property type="molecule type" value="Genomic_DNA"/>
</dbReference>
<protein>
    <submittedName>
        <fullName evidence="1">Uncharacterized protein</fullName>
    </submittedName>
</protein>
<reference evidence="1" key="1">
    <citation type="submission" date="2018-11" db="EMBL/GenBank/DDBJ databases">
        <authorList>
            <consortium name="Pathogen Informatics"/>
        </authorList>
    </citation>
    <scope>NUCLEOTIDE SEQUENCE</scope>
</reference>
<accession>A0A448WT33</accession>
<dbReference type="AlphaFoldDB" id="A0A448WT33"/>
<evidence type="ECO:0000313" key="2">
    <source>
        <dbReference type="Proteomes" id="UP000784294"/>
    </source>
</evidence>
<sequence length="89" mass="9923">MDRCTHKGTELWSFSSEKVSPRACLHHTCTPVLCSAAKVTRLEEARMEQHAFSPAYTLGESAIRHSACYGHNFAFNPLLHIHPSQLSSV</sequence>
<name>A0A448WT33_9PLAT</name>